<feature type="binding site" evidence="5">
    <location>
        <position position="163"/>
    </location>
    <ligand>
        <name>Mn(2+)</name>
        <dbReference type="ChEBI" id="CHEBI:29035"/>
        <label>1</label>
    </ligand>
</feature>
<dbReference type="InterPro" id="IPR023696">
    <property type="entry name" value="Ureohydrolase_dom_sf"/>
</dbReference>
<keyword evidence="8" id="KW-1185">Reference proteome</keyword>
<accession>A0A1G6H0U1</accession>
<keyword evidence="1 5" id="KW-0479">Metal-binding</keyword>
<dbReference type="PROSITE" id="PS51409">
    <property type="entry name" value="ARGINASE_2"/>
    <property type="match status" value="1"/>
</dbReference>
<dbReference type="GO" id="GO:0046872">
    <property type="term" value="F:metal ion binding"/>
    <property type="evidence" value="ECO:0007669"/>
    <property type="project" value="UniProtKB-KW"/>
</dbReference>
<dbReference type="Pfam" id="PF00491">
    <property type="entry name" value="Arginase"/>
    <property type="match status" value="1"/>
</dbReference>
<dbReference type="GO" id="GO:0033389">
    <property type="term" value="P:putrescine biosynthetic process from arginine, via agmatine"/>
    <property type="evidence" value="ECO:0007669"/>
    <property type="project" value="TreeGrafter"/>
</dbReference>
<evidence type="ECO:0000313" key="8">
    <source>
        <dbReference type="Proteomes" id="UP000242662"/>
    </source>
</evidence>
<sequence>MRRPAELRCAPFSWQRPTGDAAPRFVSEWVEVAGEALPACEEQVDVLVWGVPLSRTSISASAASEHPMAFRRLWRGFATYNIDEDVNLAGLRVVDVGDVVEHVTDSAVTHEAIEQTACFLRTHYPEPFLTTIGGDHSITACVVRGMQKAEPSKKIGIIQLDTHFDLRDPAELGKANGTPIRQLVEEGVVSGQHVHTIGLHGFFNGEPLKEVADRHGIHYYTMKQTRKRGLEATIADALAALTTEVDSIYVTVDMDVLDISHAPGVPASTPGGMYTDELLDAVLQLGAHPKVAALDIVCLDPRKDVHDATVKVAVHTWLNALVGLYKRTSGA</sequence>
<proteinExistence type="inferred from homology"/>
<evidence type="ECO:0000256" key="6">
    <source>
        <dbReference type="PROSITE-ProRule" id="PRU00742"/>
    </source>
</evidence>
<name>A0A1G6H0U1_9BACI</name>
<dbReference type="AlphaFoldDB" id="A0A1G6H0U1"/>
<evidence type="ECO:0000313" key="7">
    <source>
        <dbReference type="EMBL" id="SDB87545.1"/>
    </source>
</evidence>
<evidence type="ECO:0000256" key="5">
    <source>
        <dbReference type="PIRSR" id="PIRSR036979-1"/>
    </source>
</evidence>
<dbReference type="Gene3D" id="3.40.800.10">
    <property type="entry name" value="Ureohydrolase domain"/>
    <property type="match status" value="1"/>
</dbReference>
<feature type="binding site" evidence="5">
    <location>
        <position position="255"/>
    </location>
    <ligand>
        <name>Mn(2+)</name>
        <dbReference type="ChEBI" id="CHEBI:29035"/>
        <label>1</label>
    </ligand>
</feature>
<dbReference type="PANTHER" id="PTHR11358">
    <property type="entry name" value="ARGINASE/AGMATINASE"/>
    <property type="match status" value="1"/>
</dbReference>
<evidence type="ECO:0000256" key="2">
    <source>
        <dbReference type="ARBA" id="ARBA00022801"/>
    </source>
</evidence>
<dbReference type="PIRSF" id="PIRSF036979">
    <property type="entry name" value="Arginase"/>
    <property type="match status" value="1"/>
</dbReference>
<feature type="binding site" evidence="5">
    <location>
        <position position="161"/>
    </location>
    <ligand>
        <name>Mn(2+)</name>
        <dbReference type="ChEBI" id="CHEBI:29035"/>
        <label>1</label>
    </ligand>
</feature>
<dbReference type="PANTHER" id="PTHR11358:SF35">
    <property type="entry name" value="FORMIMIDOYLGLUTAMASE"/>
    <property type="match status" value="1"/>
</dbReference>
<dbReference type="STRING" id="1464122.SAMN05421737_102201"/>
<comment type="similarity">
    <text evidence="6">Belongs to the arginase family.</text>
</comment>
<dbReference type="CDD" id="cd09990">
    <property type="entry name" value="Agmatinase-like"/>
    <property type="match status" value="1"/>
</dbReference>
<dbReference type="GO" id="GO:0006547">
    <property type="term" value="P:L-histidine metabolic process"/>
    <property type="evidence" value="ECO:0007669"/>
    <property type="project" value="UniProtKB-KW"/>
</dbReference>
<dbReference type="GO" id="GO:0008783">
    <property type="term" value="F:agmatinase activity"/>
    <property type="evidence" value="ECO:0007669"/>
    <property type="project" value="TreeGrafter"/>
</dbReference>
<feature type="binding site" evidence="5">
    <location>
        <position position="165"/>
    </location>
    <ligand>
        <name>Mn(2+)</name>
        <dbReference type="ChEBI" id="CHEBI:29035"/>
        <label>1</label>
    </ligand>
</feature>
<dbReference type="Proteomes" id="UP000242662">
    <property type="component" value="Unassembled WGS sequence"/>
</dbReference>
<protein>
    <submittedName>
        <fullName evidence="7">Formiminoglutamase</fullName>
    </submittedName>
</protein>
<comment type="cofactor">
    <cofactor evidence="5">
        <name>Mn(2+)</name>
        <dbReference type="ChEBI" id="CHEBI:29035"/>
    </cofactor>
    <text evidence="5">Binds 2 manganese ions per subunit.</text>
</comment>
<dbReference type="InterPro" id="IPR006035">
    <property type="entry name" value="Ureohydrolase"/>
</dbReference>
<keyword evidence="4 5" id="KW-0464">Manganese</keyword>
<feature type="binding site" evidence="5">
    <location>
        <position position="253"/>
    </location>
    <ligand>
        <name>Mn(2+)</name>
        <dbReference type="ChEBI" id="CHEBI:29035"/>
        <label>1</label>
    </ligand>
</feature>
<organism evidence="7 8">
    <name type="scientific">Shouchella lonarensis</name>
    <dbReference type="NCBI Taxonomy" id="1464122"/>
    <lineage>
        <taxon>Bacteria</taxon>
        <taxon>Bacillati</taxon>
        <taxon>Bacillota</taxon>
        <taxon>Bacilli</taxon>
        <taxon>Bacillales</taxon>
        <taxon>Bacillaceae</taxon>
        <taxon>Shouchella</taxon>
    </lineage>
</organism>
<gene>
    <name evidence="7" type="ORF">SAMN05421737_102201</name>
</gene>
<dbReference type="SUPFAM" id="SSF52768">
    <property type="entry name" value="Arginase/deacetylase"/>
    <property type="match status" value="1"/>
</dbReference>
<dbReference type="PRINTS" id="PR00116">
    <property type="entry name" value="ARGINASE"/>
</dbReference>
<evidence type="ECO:0000256" key="4">
    <source>
        <dbReference type="ARBA" id="ARBA00023211"/>
    </source>
</evidence>
<reference evidence="8" key="1">
    <citation type="submission" date="2016-09" db="EMBL/GenBank/DDBJ databases">
        <authorList>
            <person name="Varghese N."/>
            <person name="Submissions S."/>
        </authorList>
    </citation>
    <scope>NUCLEOTIDE SEQUENCE [LARGE SCALE GENOMIC DNA]</scope>
    <source>
        <strain evidence="8">25nlg</strain>
    </source>
</reference>
<keyword evidence="3" id="KW-0369">Histidine metabolism</keyword>
<evidence type="ECO:0000256" key="3">
    <source>
        <dbReference type="ARBA" id="ARBA00022808"/>
    </source>
</evidence>
<feature type="binding site" evidence="5">
    <location>
        <position position="136"/>
    </location>
    <ligand>
        <name>Mn(2+)</name>
        <dbReference type="ChEBI" id="CHEBI:29035"/>
        <label>1</label>
    </ligand>
</feature>
<keyword evidence="2" id="KW-0378">Hydrolase</keyword>
<dbReference type="EMBL" id="FMYM01000002">
    <property type="protein sequence ID" value="SDB87545.1"/>
    <property type="molecule type" value="Genomic_DNA"/>
</dbReference>
<evidence type="ECO:0000256" key="1">
    <source>
        <dbReference type="ARBA" id="ARBA00022723"/>
    </source>
</evidence>